<organism evidence="1 2">
    <name type="scientific">Lupinus albus</name>
    <name type="common">White lupine</name>
    <name type="synonym">Lupinus termis</name>
    <dbReference type="NCBI Taxonomy" id="3870"/>
    <lineage>
        <taxon>Eukaryota</taxon>
        <taxon>Viridiplantae</taxon>
        <taxon>Streptophyta</taxon>
        <taxon>Embryophyta</taxon>
        <taxon>Tracheophyta</taxon>
        <taxon>Spermatophyta</taxon>
        <taxon>Magnoliopsida</taxon>
        <taxon>eudicotyledons</taxon>
        <taxon>Gunneridae</taxon>
        <taxon>Pentapetalae</taxon>
        <taxon>rosids</taxon>
        <taxon>fabids</taxon>
        <taxon>Fabales</taxon>
        <taxon>Fabaceae</taxon>
        <taxon>Papilionoideae</taxon>
        <taxon>50 kb inversion clade</taxon>
        <taxon>genistoids sensu lato</taxon>
        <taxon>core genistoids</taxon>
        <taxon>Genisteae</taxon>
        <taxon>Lupinus</taxon>
    </lineage>
</organism>
<proteinExistence type="predicted"/>
<dbReference type="OrthoDB" id="772197at2759"/>
<comment type="caution">
    <text evidence="1">The sequence shown here is derived from an EMBL/GenBank/DDBJ whole genome shotgun (WGS) entry which is preliminary data.</text>
</comment>
<keyword evidence="1" id="KW-0687">Ribonucleoprotein</keyword>
<protein>
    <submittedName>
        <fullName evidence="1">Putative ribosomal protein L34Ae</fullName>
    </submittedName>
</protein>
<dbReference type="EMBL" id="WOCE01000001">
    <property type="protein sequence ID" value="KAE9621289.1"/>
    <property type="molecule type" value="Genomic_DNA"/>
</dbReference>
<dbReference type="Proteomes" id="UP000447434">
    <property type="component" value="Chromosome 1"/>
</dbReference>
<dbReference type="GO" id="GO:0005840">
    <property type="term" value="C:ribosome"/>
    <property type="evidence" value="ECO:0007669"/>
    <property type="project" value="UniProtKB-KW"/>
</dbReference>
<dbReference type="AlphaFoldDB" id="A0A6A4R5F2"/>
<keyword evidence="1" id="KW-0689">Ribosomal protein</keyword>
<evidence type="ECO:0000313" key="1">
    <source>
        <dbReference type="EMBL" id="KAE9621289.1"/>
    </source>
</evidence>
<keyword evidence="2" id="KW-1185">Reference proteome</keyword>
<reference evidence="2" key="1">
    <citation type="journal article" date="2020" name="Nat. Commun.">
        <title>Genome sequence of the cluster root forming white lupin.</title>
        <authorList>
            <person name="Hufnagel B."/>
            <person name="Marques A."/>
            <person name="Soriano A."/>
            <person name="Marques L."/>
            <person name="Divol F."/>
            <person name="Doumas P."/>
            <person name="Sallet E."/>
            <person name="Mancinotti D."/>
            <person name="Carrere S."/>
            <person name="Marande W."/>
            <person name="Arribat S."/>
            <person name="Keller J."/>
            <person name="Huneau C."/>
            <person name="Blein T."/>
            <person name="Aime D."/>
            <person name="Laguerre M."/>
            <person name="Taylor J."/>
            <person name="Schubert V."/>
            <person name="Nelson M."/>
            <person name="Geu-Flores F."/>
            <person name="Crespi M."/>
            <person name="Gallardo-Guerrero K."/>
            <person name="Delaux P.-M."/>
            <person name="Salse J."/>
            <person name="Berges H."/>
            <person name="Guyot R."/>
            <person name="Gouzy J."/>
            <person name="Peret B."/>
        </authorList>
    </citation>
    <scope>NUCLEOTIDE SEQUENCE [LARGE SCALE GENOMIC DNA]</scope>
    <source>
        <strain evidence="2">cv. Amiga</strain>
    </source>
</reference>
<dbReference type="PANTHER" id="PTHR46741:SF2">
    <property type="entry name" value="RIBOSOMAL PROTEIN L34AE"/>
    <property type="match status" value="1"/>
</dbReference>
<dbReference type="PANTHER" id="PTHR46741">
    <property type="entry name" value="OS09G0413600 PROTEIN"/>
    <property type="match status" value="1"/>
</dbReference>
<sequence length="176" mass="20443">MPQNCVRGSVNADNNCVENSTEGVCIHDFLSEDEEFRLQNSDLASKEKSLCNSFQVCIDSKPEEFSKSVSQSLTSLAYEESNQFDTLWEHQELIEQLKMEIKKVRAVGLPTILEDSESPRIMDDLKPWKIDDAKFQHGNELLKFYKSYKERMRKFDILNYQKCMLLVSDFNPSLKL</sequence>
<accession>A0A6A4R5F2</accession>
<evidence type="ECO:0000313" key="2">
    <source>
        <dbReference type="Proteomes" id="UP000447434"/>
    </source>
</evidence>
<name>A0A6A4R5F2_LUPAL</name>
<gene>
    <name evidence="1" type="ORF">Lalb_Chr01g0012151</name>
</gene>